<reference evidence="8 9" key="1">
    <citation type="journal article" date="2016" name="Nat. Commun.">
        <title>Thousands of microbial genomes shed light on interconnected biogeochemical processes in an aquifer system.</title>
        <authorList>
            <person name="Anantharaman K."/>
            <person name="Brown C.T."/>
            <person name="Hug L.A."/>
            <person name="Sharon I."/>
            <person name="Castelle C.J."/>
            <person name="Probst A.J."/>
            <person name="Thomas B.C."/>
            <person name="Singh A."/>
            <person name="Wilkins M.J."/>
            <person name="Karaoz U."/>
            <person name="Brodie E.L."/>
            <person name="Williams K.H."/>
            <person name="Hubbard S.S."/>
            <person name="Banfield J.F."/>
        </authorList>
    </citation>
    <scope>NUCLEOTIDE SEQUENCE [LARGE SCALE GENOMIC DNA]</scope>
</reference>
<keyword evidence="3 5" id="KW-0687">Ribonucleoprotein</keyword>
<dbReference type="CDD" id="cd06089">
    <property type="entry name" value="KOW_RPL26"/>
    <property type="match status" value="1"/>
</dbReference>
<dbReference type="Pfam" id="PF17136">
    <property type="entry name" value="ribosomal_L24"/>
    <property type="match status" value="1"/>
</dbReference>
<dbReference type="HAMAP" id="MF_01326_B">
    <property type="entry name" value="Ribosomal_uL24_B"/>
    <property type="match status" value="1"/>
</dbReference>
<dbReference type="Pfam" id="PF00467">
    <property type="entry name" value="KOW"/>
    <property type="match status" value="1"/>
</dbReference>
<dbReference type="NCBIfam" id="TIGR01079">
    <property type="entry name" value="rplX_bact"/>
    <property type="match status" value="1"/>
</dbReference>
<dbReference type="GO" id="GO:0019843">
    <property type="term" value="F:rRNA binding"/>
    <property type="evidence" value="ECO:0007669"/>
    <property type="project" value="UniProtKB-UniRule"/>
</dbReference>
<dbReference type="GO" id="GO:0006412">
    <property type="term" value="P:translation"/>
    <property type="evidence" value="ECO:0007669"/>
    <property type="project" value="UniProtKB-UniRule"/>
</dbReference>
<dbReference type="InterPro" id="IPR041988">
    <property type="entry name" value="Ribosomal_uL24_KOW"/>
</dbReference>
<dbReference type="SUPFAM" id="SSF50104">
    <property type="entry name" value="Translation proteins SH3-like domain"/>
    <property type="match status" value="1"/>
</dbReference>
<dbReference type="Gene3D" id="2.30.30.30">
    <property type="match status" value="1"/>
</dbReference>
<sequence>MTIKTGDNVKILLGKDRGKVGKVVQIFPAYQKVVVEGLNMMKKHLKKRGKQAGKKIEYASPMHISNVALVGKDGKTAGRIGVSTTEKDGKIHKHRVLRHAGAEEVIE</sequence>
<proteinExistence type="inferred from homology"/>
<comment type="caution">
    <text evidence="8">The sequence shown here is derived from an EMBL/GenBank/DDBJ whole genome shotgun (WGS) entry which is preliminary data.</text>
</comment>
<dbReference type="SMART" id="SM00739">
    <property type="entry name" value="KOW"/>
    <property type="match status" value="1"/>
</dbReference>
<dbReference type="PROSITE" id="PS01108">
    <property type="entry name" value="RIBOSOMAL_L24"/>
    <property type="match status" value="1"/>
</dbReference>
<evidence type="ECO:0000256" key="5">
    <source>
        <dbReference type="HAMAP-Rule" id="MF_01326"/>
    </source>
</evidence>
<dbReference type="InterPro" id="IPR005825">
    <property type="entry name" value="Ribosomal_uL24_CS"/>
</dbReference>
<organism evidence="8 9">
    <name type="scientific">Candidatus Uhrbacteria bacterium RIFCSPLOWO2_01_FULL_53_9</name>
    <dbReference type="NCBI Taxonomy" id="1802403"/>
    <lineage>
        <taxon>Bacteria</taxon>
        <taxon>Candidatus Uhriibacteriota</taxon>
    </lineage>
</organism>
<evidence type="ECO:0000256" key="3">
    <source>
        <dbReference type="ARBA" id="ARBA00023274"/>
    </source>
</evidence>
<keyword evidence="5" id="KW-0694">RNA-binding</keyword>
<comment type="function">
    <text evidence="5">One of the proteins that surrounds the polypeptide exit tunnel on the outside of the subunit.</text>
</comment>
<comment type="function">
    <text evidence="5">One of two assembly initiator proteins, it binds directly to the 5'-end of the 23S rRNA, where it nucleates assembly of the 50S subunit.</text>
</comment>
<dbReference type="InterPro" id="IPR008991">
    <property type="entry name" value="Translation_prot_SH3-like_sf"/>
</dbReference>
<dbReference type="GO" id="GO:0003735">
    <property type="term" value="F:structural constituent of ribosome"/>
    <property type="evidence" value="ECO:0007669"/>
    <property type="project" value="InterPro"/>
</dbReference>
<dbReference type="AlphaFoldDB" id="A0A1F7UZ09"/>
<dbReference type="InterPro" id="IPR005824">
    <property type="entry name" value="KOW"/>
</dbReference>
<dbReference type="Proteomes" id="UP000176932">
    <property type="component" value="Unassembled WGS sequence"/>
</dbReference>
<dbReference type="PANTHER" id="PTHR12903">
    <property type="entry name" value="MITOCHONDRIAL RIBOSOMAL PROTEIN L24"/>
    <property type="match status" value="1"/>
</dbReference>
<feature type="domain" description="KOW" evidence="7">
    <location>
        <begin position="2"/>
        <end position="29"/>
    </location>
</feature>
<dbReference type="InterPro" id="IPR057264">
    <property type="entry name" value="Ribosomal_uL24_C"/>
</dbReference>
<protein>
    <recommendedName>
        <fullName evidence="4 5">Large ribosomal subunit protein uL24</fullName>
    </recommendedName>
</protein>
<evidence type="ECO:0000313" key="9">
    <source>
        <dbReference type="Proteomes" id="UP000176932"/>
    </source>
</evidence>
<dbReference type="GO" id="GO:0005840">
    <property type="term" value="C:ribosome"/>
    <property type="evidence" value="ECO:0007669"/>
    <property type="project" value="UniProtKB-KW"/>
</dbReference>
<dbReference type="GO" id="GO:1990904">
    <property type="term" value="C:ribonucleoprotein complex"/>
    <property type="evidence" value="ECO:0007669"/>
    <property type="project" value="UniProtKB-KW"/>
</dbReference>
<evidence type="ECO:0000259" key="7">
    <source>
        <dbReference type="SMART" id="SM00739"/>
    </source>
</evidence>
<comment type="similarity">
    <text evidence="1 5 6">Belongs to the universal ribosomal protein uL24 family.</text>
</comment>
<evidence type="ECO:0000256" key="4">
    <source>
        <dbReference type="ARBA" id="ARBA00035206"/>
    </source>
</evidence>
<evidence type="ECO:0000256" key="1">
    <source>
        <dbReference type="ARBA" id="ARBA00010618"/>
    </source>
</evidence>
<dbReference type="InterPro" id="IPR003256">
    <property type="entry name" value="Ribosomal_uL24"/>
</dbReference>
<comment type="subunit">
    <text evidence="5">Part of the 50S ribosomal subunit.</text>
</comment>
<dbReference type="EMBL" id="MGEL01000048">
    <property type="protein sequence ID" value="OGL82947.1"/>
    <property type="molecule type" value="Genomic_DNA"/>
</dbReference>
<evidence type="ECO:0000256" key="2">
    <source>
        <dbReference type="ARBA" id="ARBA00022980"/>
    </source>
</evidence>
<name>A0A1F7UZ09_9BACT</name>
<evidence type="ECO:0000313" key="8">
    <source>
        <dbReference type="EMBL" id="OGL82947.1"/>
    </source>
</evidence>
<gene>
    <name evidence="5" type="primary">rplX</name>
    <name evidence="8" type="ORF">A3B32_01600</name>
</gene>
<keyword evidence="5" id="KW-0699">rRNA-binding</keyword>
<keyword evidence="2 5" id="KW-0689">Ribosomal protein</keyword>
<dbReference type="InterPro" id="IPR014722">
    <property type="entry name" value="Rib_uL2_dom2"/>
</dbReference>
<evidence type="ECO:0000256" key="6">
    <source>
        <dbReference type="RuleBase" id="RU003477"/>
    </source>
</evidence>
<accession>A0A1F7UZ09</accession>